<dbReference type="Proteomes" id="UP001595705">
    <property type="component" value="Unassembled WGS sequence"/>
</dbReference>
<reference evidence="6" key="1">
    <citation type="journal article" date="2019" name="Int. J. Syst. Evol. Microbiol.">
        <title>The Global Catalogue of Microorganisms (GCM) 10K type strain sequencing project: providing services to taxonomists for standard genome sequencing and annotation.</title>
        <authorList>
            <consortium name="The Broad Institute Genomics Platform"/>
            <consortium name="The Broad Institute Genome Sequencing Center for Infectious Disease"/>
            <person name="Wu L."/>
            <person name="Ma J."/>
        </authorList>
    </citation>
    <scope>NUCLEOTIDE SEQUENCE [LARGE SCALE GENOMIC DNA]</scope>
    <source>
        <strain evidence="6">KCTC 42441</strain>
    </source>
</reference>
<dbReference type="InterPro" id="IPR001296">
    <property type="entry name" value="Glyco_trans_1"/>
</dbReference>
<dbReference type="Pfam" id="PF00534">
    <property type="entry name" value="Glycos_transf_1"/>
    <property type="match status" value="1"/>
</dbReference>
<comment type="caution">
    <text evidence="5">The sequence shown here is derived from an EMBL/GenBank/DDBJ whole genome shotgun (WGS) entry which is preliminary data.</text>
</comment>
<keyword evidence="1 5" id="KW-0328">Glycosyltransferase</keyword>
<evidence type="ECO:0000313" key="6">
    <source>
        <dbReference type="Proteomes" id="UP001595705"/>
    </source>
</evidence>
<dbReference type="Gene3D" id="3.40.50.2000">
    <property type="entry name" value="Glycogen Phosphorylase B"/>
    <property type="match status" value="2"/>
</dbReference>
<dbReference type="EC" id="2.4.-.-" evidence="5"/>
<dbReference type="EMBL" id="JBHRYA010000003">
    <property type="protein sequence ID" value="MFC3715282.1"/>
    <property type="molecule type" value="Genomic_DNA"/>
</dbReference>
<dbReference type="RefSeq" id="WP_386742408.1">
    <property type="nucleotide sequence ID" value="NZ_JBHRYA010000003.1"/>
</dbReference>
<gene>
    <name evidence="5" type="ORF">ACFONC_03855</name>
</gene>
<dbReference type="Pfam" id="PF13439">
    <property type="entry name" value="Glyco_transf_4"/>
    <property type="match status" value="1"/>
</dbReference>
<evidence type="ECO:0000259" key="4">
    <source>
        <dbReference type="Pfam" id="PF13439"/>
    </source>
</evidence>
<feature type="domain" description="Glycosyltransferase subfamily 4-like N-terminal" evidence="4">
    <location>
        <begin position="8"/>
        <end position="161"/>
    </location>
</feature>
<dbReference type="InterPro" id="IPR028098">
    <property type="entry name" value="Glyco_trans_4-like_N"/>
</dbReference>
<accession>A0ABV7XJX1</accession>
<dbReference type="GO" id="GO:0016757">
    <property type="term" value="F:glycosyltransferase activity"/>
    <property type="evidence" value="ECO:0007669"/>
    <property type="project" value="UniProtKB-KW"/>
</dbReference>
<evidence type="ECO:0000256" key="2">
    <source>
        <dbReference type="ARBA" id="ARBA00022679"/>
    </source>
</evidence>
<dbReference type="SUPFAM" id="SSF53756">
    <property type="entry name" value="UDP-Glycosyltransferase/glycogen phosphorylase"/>
    <property type="match status" value="1"/>
</dbReference>
<proteinExistence type="predicted"/>
<keyword evidence="6" id="KW-1185">Reference proteome</keyword>
<evidence type="ECO:0000256" key="1">
    <source>
        <dbReference type="ARBA" id="ARBA00022676"/>
    </source>
</evidence>
<dbReference type="PANTHER" id="PTHR12526:SF510">
    <property type="entry name" value="D-INOSITOL 3-PHOSPHATE GLYCOSYLTRANSFERASE"/>
    <property type="match status" value="1"/>
</dbReference>
<organism evidence="5 6">
    <name type="scientific">Luteimonas soli</name>
    <dbReference type="NCBI Taxonomy" id="1648966"/>
    <lineage>
        <taxon>Bacteria</taxon>
        <taxon>Pseudomonadati</taxon>
        <taxon>Pseudomonadota</taxon>
        <taxon>Gammaproteobacteria</taxon>
        <taxon>Lysobacterales</taxon>
        <taxon>Lysobacteraceae</taxon>
        <taxon>Luteimonas</taxon>
    </lineage>
</organism>
<feature type="domain" description="Glycosyl transferase family 1" evidence="3">
    <location>
        <begin position="176"/>
        <end position="338"/>
    </location>
</feature>
<dbReference type="PANTHER" id="PTHR12526">
    <property type="entry name" value="GLYCOSYLTRANSFERASE"/>
    <property type="match status" value="1"/>
</dbReference>
<evidence type="ECO:0000259" key="3">
    <source>
        <dbReference type="Pfam" id="PF00534"/>
    </source>
</evidence>
<protein>
    <submittedName>
        <fullName evidence="5">Glycosyltransferase</fullName>
        <ecNumber evidence="5">2.4.-.-</ecNumber>
    </submittedName>
</protein>
<evidence type="ECO:0000313" key="5">
    <source>
        <dbReference type="EMBL" id="MFC3715282.1"/>
    </source>
</evidence>
<sequence length="384" mass="41784">MVTDEMEVGGSQRQISYLLGGLDRTRWQPELVFFRNPSFLVDELRAQGIIVHHVPKRRRVDLRFVLAYASLLRRNGYDLVHAFSLTAELWTLMAALLARRRLPLVASVRGLYLDQPAPFWRLKRYVLSRSTAVIANARAGAAAAAQRSGTAPERFSVVPNGMLPIERQPPDRSARLRQAIGAPPDRPFCLFVGRLVTQKNIPCLIKGLAGLPPASRPWVALAGNGPMRAEIEAMREAAGLGGDIRLLGEREDTAALMQAADFLVLPSSFEGMSNVLMEAMSVGCPVIASAVGGNPELVEDGETGLLFPDDDAHALAAQLQRMSSEPALRARLAEKAAQMVHERYSIDNLVTSTSAIYERCLAPCRPSALPSTSTLDAGRTGGNR</sequence>
<keyword evidence="2 5" id="KW-0808">Transferase</keyword>
<name>A0ABV7XJX1_9GAMM</name>